<dbReference type="SUPFAM" id="SSF50494">
    <property type="entry name" value="Trypsin-like serine proteases"/>
    <property type="match status" value="1"/>
</dbReference>
<proteinExistence type="predicted"/>
<dbReference type="InterPro" id="IPR043504">
    <property type="entry name" value="Peptidase_S1_PA_chymotrypsin"/>
</dbReference>
<feature type="domain" description="Peptidase S1" evidence="3">
    <location>
        <begin position="32"/>
        <end position="254"/>
    </location>
</feature>
<dbReference type="PANTHER" id="PTHR24252">
    <property type="entry name" value="ACROSIN-RELATED"/>
    <property type="match status" value="1"/>
</dbReference>
<accession>A0A9P0HEJ9</accession>
<feature type="signal peptide" evidence="2">
    <location>
        <begin position="1"/>
        <end position="18"/>
    </location>
</feature>
<evidence type="ECO:0000256" key="1">
    <source>
        <dbReference type="ARBA" id="ARBA00023157"/>
    </source>
</evidence>
<evidence type="ECO:0000259" key="3">
    <source>
        <dbReference type="PROSITE" id="PS50240"/>
    </source>
</evidence>
<dbReference type="FunFam" id="2.40.10.10:FF:000068">
    <property type="entry name" value="transmembrane protease serine 2"/>
    <property type="match status" value="1"/>
</dbReference>
<dbReference type="EMBL" id="OV725081">
    <property type="protein sequence ID" value="CAH1400948.1"/>
    <property type="molecule type" value="Genomic_DNA"/>
</dbReference>
<feature type="chain" id="PRO_5040487334" description="Peptidase S1 domain-containing protein" evidence="2">
    <location>
        <begin position="19"/>
        <end position="460"/>
    </location>
</feature>
<dbReference type="PANTHER" id="PTHR24252:SF7">
    <property type="entry name" value="HYALIN"/>
    <property type="match status" value="1"/>
</dbReference>
<keyword evidence="2" id="KW-0732">Signal</keyword>
<reference evidence="4" key="1">
    <citation type="submission" date="2022-01" db="EMBL/GenBank/DDBJ databases">
        <authorList>
            <person name="King R."/>
        </authorList>
    </citation>
    <scope>NUCLEOTIDE SEQUENCE</scope>
</reference>
<gene>
    <name evidence="4" type="ORF">NEZAVI_LOCUS10077</name>
</gene>
<dbReference type="Gene3D" id="2.40.10.10">
    <property type="entry name" value="Trypsin-like serine proteases"/>
    <property type="match status" value="1"/>
</dbReference>
<dbReference type="OrthoDB" id="6380398at2759"/>
<dbReference type="GO" id="GO:0004252">
    <property type="term" value="F:serine-type endopeptidase activity"/>
    <property type="evidence" value="ECO:0007669"/>
    <property type="project" value="InterPro"/>
</dbReference>
<dbReference type="GO" id="GO:0006508">
    <property type="term" value="P:proteolysis"/>
    <property type="evidence" value="ECO:0007669"/>
    <property type="project" value="InterPro"/>
</dbReference>
<name>A0A9P0HEJ9_NEZVI</name>
<evidence type="ECO:0000256" key="2">
    <source>
        <dbReference type="SAM" id="SignalP"/>
    </source>
</evidence>
<dbReference type="Proteomes" id="UP001152798">
    <property type="component" value="Chromosome 5"/>
</dbReference>
<evidence type="ECO:0000313" key="5">
    <source>
        <dbReference type="Proteomes" id="UP001152798"/>
    </source>
</evidence>
<organism evidence="4 5">
    <name type="scientific">Nezara viridula</name>
    <name type="common">Southern green stink bug</name>
    <name type="synonym">Cimex viridulus</name>
    <dbReference type="NCBI Taxonomy" id="85310"/>
    <lineage>
        <taxon>Eukaryota</taxon>
        <taxon>Metazoa</taxon>
        <taxon>Ecdysozoa</taxon>
        <taxon>Arthropoda</taxon>
        <taxon>Hexapoda</taxon>
        <taxon>Insecta</taxon>
        <taxon>Pterygota</taxon>
        <taxon>Neoptera</taxon>
        <taxon>Paraneoptera</taxon>
        <taxon>Hemiptera</taxon>
        <taxon>Heteroptera</taxon>
        <taxon>Panheteroptera</taxon>
        <taxon>Pentatomomorpha</taxon>
        <taxon>Pentatomoidea</taxon>
        <taxon>Pentatomidae</taxon>
        <taxon>Pentatominae</taxon>
        <taxon>Nezara</taxon>
    </lineage>
</organism>
<dbReference type="PROSITE" id="PS50240">
    <property type="entry name" value="TRYPSIN_DOM"/>
    <property type="match status" value="1"/>
</dbReference>
<dbReference type="SMART" id="SM00020">
    <property type="entry name" value="Tryp_SPc"/>
    <property type="match status" value="1"/>
</dbReference>
<evidence type="ECO:0000313" key="4">
    <source>
        <dbReference type="EMBL" id="CAH1400948.1"/>
    </source>
</evidence>
<dbReference type="PRINTS" id="PR00722">
    <property type="entry name" value="CHYMOTRYPSIN"/>
</dbReference>
<dbReference type="InterPro" id="IPR018114">
    <property type="entry name" value="TRYPSIN_HIS"/>
</dbReference>
<keyword evidence="1" id="KW-1015">Disulfide bond</keyword>
<dbReference type="InterPro" id="IPR009003">
    <property type="entry name" value="Peptidase_S1_PA"/>
</dbReference>
<dbReference type="PROSITE" id="PS00134">
    <property type="entry name" value="TRYPSIN_HIS"/>
    <property type="match status" value="1"/>
</dbReference>
<dbReference type="Pfam" id="PF00089">
    <property type="entry name" value="Trypsin"/>
    <property type="match status" value="1"/>
</dbReference>
<dbReference type="AlphaFoldDB" id="A0A9P0HEJ9"/>
<keyword evidence="5" id="KW-1185">Reference proteome</keyword>
<dbReference type="CDD" id="cd00190">
    <property type="entry name" value="Tryp_SPc"/>
    <property type="match status" value="1"/>
</dbReference>
<dbReference type="InterPro" id="IPR001254">
    <property type="entry name" value="Trypsin_dom"/>
</dbReference>
<dbReference type="InterPro" id="IPR001314">
    <property type="entry name" value="Peptidase_S1A"/>
</dbReference>
<sequence>MKVLVCLMLICVSWVTNQNLNCNCGRTNMKKIFNGKTTYKNDYPWMVHLNNGCGGSIITEYHVLTAAHCTDKKEPEDIQVYVGMGFRNKEKNENMIKYGVSRIDQHEGFKSDTLENDISILVISKRIAYNKFIAPVCLPHTPFRYERKLIRITGLGEIKDSGDDEVDVKDINIEKCKGSWSKAEHMTRICAYTLGNDSCTGSSGGGLVYQDPDTERYTQVAVVSIVSEECGNDSKPSVNTYVFAFVDWIQQVVARSQPGTNLCKQVLRKQKAEAGWKSWRNEKSIRKREDKHELEDENFSSGFNLSNSTFLEGAEIENVIDPLKNDENNTYHADDSTDPYNSRYDFNSADNSYPLELSHYSDDIRHAKNRHPILANISSYVGACPIYPKPCPGKWCPPRCPPYPCCCPGYYPKCPGLCPPLPPFECPKLPCCCRGFFVSQKHVKGALKCLISRLVGIVIG</sequence>
<protein>
    <recommendedName>
        <fullName evidence="3">Peptidase S1 domain-containing protein</fullName>
    </recommendedName>
</protein>